<evidence type="ECO:0000313" key="1">
    <source>
        <dbReference type="EMBL" id="JAP89635.1"/>
    </source>
</evidence>
<name>A0A146K131_9EUKA</name>
<proteinExistence type="predicted"/>
<dbReference type="AlphaFoldDB" id="A0A146K131"/>
<sequence length="463" mass="53979">SVLQKAKTVNQMAQAADRVSDIQECVHELCDLLFDENGYVKQTADNRILKDDQYQLLKLLSPESHLGKKLVELFQQQLPIQSNQSFKPSQPIQIFEQQSSFTTSLLGYFINKLSISYHKAITSISYDLLFENNFYLLLLQSWLQLSLKVQTTFQIHFTPQKLIKLVYCTTFAEYLSIKVQKEAAEFMFQKFELCTCEETDKCIIKQPRGFQLQIFNLTSKFQPELAQIYLMYIITQKKHVKKFELVYLALKLIQIVKIPLQISSGFLSYALQQLKQKPLKDLNWEFACCFLDIIEQIITQQTENSIDSVYQKIFDAFIKDKNELSNVLSVINRLTQQKTNNLVQKLFQTKLQHIKNVLTVKLQIPVDDVTKAQQNANFNFLGFLIPYEFLNQKFGVINQDINYKRIQSDLEYLIQLENSRIVCKVPEMQHESETKWVLKQVVRSGNFWVYVGGFVGGVFGLKR</sequence>
<feature type="non-terminal residue" evidence="1">
    <location>
        <position position="463"/>
    </location>
</feature>
<organism evidence="1">
    <name type="scientific">Trepomonas sp. PC1</name>
    <dbReference type="NCBI Taxonomy" id="1076344"/>
    <lineage>
        <taxon>Eukaryota</taxon>
        <taxon>Metamonada</taxon>
        <taxon>Diplomonadida</taxon>
        <taxon>Hexamitidae</taxon>
        <taxon>Hexamitinae</taxon>
        <taxon>Trepomonas</taxon>
    </lineage>
</organism>
<dbReference type="EMBL" id="GDID01006971">
    <property type="protein sequence ID" value="JAP89635.1"/>
    <property type="molecule type" value="Transcribed_RNA"/>
</dbReference>
<protein>
    <submittedName>
        <fullName evidence="1">Uncharacterized protein</fullName>
    </submittedName>
</protein>
<feature type="non-terminal residue" evidence="1">
    <location>
        <position position="1"/>
    </location>
</feature>
<accession>A0A146K131</accession>
<reference evidence="1" key="1">
    <citation type="submission" date="2015-07" db="EMBL/GenBank/DDBJ databases">
        <title>Adaptation to a free-living lifestyle via gene acquisitions in the diplomonad Trepomonas sp. PC1.</title>
        <authorList>
            <person name="Xu F."/>
            <person name="Jerlstrom-Hultqvist J."/>
            <person name="Kolisko M."/>
            <person name="Simpson A.G.B."/>
            <person name="Roger A.J."/>
            <person name="Svard S.G."/>
            <person name="Andersson J.O."/>
        </authorList>
    </citation>
    <scope>NUCLEOTIDE SEQUENCE</scope>
    <source>
        <strain evidence="1">PC1</strain>
    </source>
</reference>
<gene>
    <name evidence="1" type="ORF">TPC1_30870</name>
</gene>